<comment type="caution">
    <text evidence="10">The sequence shown here is derived from an EMBL/GenBank/DDBJ whole genome shotgun (WGS) entry which is preliminary data.</text>
</comment>
<dbReference type="InterPro" id="IPR013482">
    <property type="entry name" value="Molybde_CF_guanTrfase"/>
</dbReference>
<comment type="caution">
    <text evidence="8">Lacks conserved residue(s) required for the propagation of feature annotation.</text>
</comment>
<keyword evidence="6 8" id="KW-0342">GTP-binding</keyword>
<organism evidence="10 11">
    <name type="scientific">Leptospira fluminis</name>
    <dbReference type="NCBI Taxonomy" id="2484979"/>
    <lineage>
        <taxon>Bacteria</taxon>
        <taxon>Pseudomonadati</taxon>
        <taxon>Spirochaetota</taxon>
        <taxon>Spirochaetia</taxon>
        <taxon>Leptospirales</taxon>
        <taxon>Leptospiraceae</taxon>
        <taxon>Leptospira</taxon>
    </lineage>
</organism>
<evidence type="ECO:0000259" key="9">
    <source>
        <dbReference type="Pfam" id="PF12804"/>
    </source>
</evidence>
<keyword evidence="10" id="KW-0548">Nucleotidyltransferase</keyword>
<dbReference type="Proteomes" id="UP000297855">
    <property type="component" value="Unassembled WGS sequence"/>
</dbReference>
<feature type="binding site" evidence="8">
    <location>
        <position position="25"/>
    </location>
    <ligand>
        <name>GTP</name>
        <dbReference type="ChEBI" id="CHEBI:37565"/>
    </ligand>
</feature>
<keyword evidence="5 8" id="KW-0460">Magnesium</keyword>
<evidence type="ECO:0000256" key="1">
    <source>
        <dbReference type="ARBA" id="ARBA00022490"/>
    </source>
</evidence>
<gene>
    <name evidence="8" type="primary">mobA</name>
    <name evidence="10" type="ORF">EHO61_13465</name>
</gene>
<dbReference type="RefSeq" id="WP_135814078.1">
    <property type="nucleotide sequence ID" value="NZ_RQEV01000012.1"/>
</dbReference>
<dbReference type="InterPro" id="IPR025877">
    <property type="entry name" value="MobA-like_NTP_Trfase"/>
</dbReference>
<name>A0A4R9GMD8_9LEPT</name>
<dbReference type="GO" id="GO:0061603">
    <property type="term" value="F:molybdenum cofactor guanylyltransferase activity"/>
    <property type="evidence" value="ECO:0007669"/>
    <property type="project" value="UniProtKB-EC"/>
</dbReference>
<keyword evidence="11" id="KW-1185">Reference proteome</keyword>
<comment type="cofactor">
    <cofactor evidence="8">
        <name>Mg(2+)</name>
        <dbReference type="ChEBI" id="CHEBI:18420"/>
    </cofactor>
</comment>
<dbReference type="GO" id="GO:0046872">
    <property type="term" value="F:metal ion binding"/>
    <property type="evidence" value="ECO:0007669"/>
    <property type="project" value="UniProtKB-KW"/>
</dbReference>
<feature type="domain" description="MobA-like NTP transferase" evidence="9">
    <location>
        <begin position="10"/>
        <end position="155"/>
    </location>
</feature>
<keyword evidence="3 8" id="KW-0479">Metal-binding</keyword>
<reference evidence="10" key="1">
    <citation type="journal article" date="2019" name="PLoS Negl. Trop. Dis.">
        <title>Revisiting the worldwide diversity of Leptospira species in the environment.</title>
        <authorList>
            <person name="Vincent A.T."/>
            <person name="Schiettekatte O."/>
            <person name="Bourhy P."/>
            <person name="Veyrier F.J."/>
            <person name="Picardeau M."/>
        </authorList>
    </citation>
    <scope>NUCLEOTIDE SEQUENCE [LARGE SCALE GENOMIC DNA]</scope>
    <source>
        <strain evidence="10">SCS5</strain>
    </source>
</reference>
<keyword evidence="7 8" id="KW-0501">Molybdenum cofactor biosynthesis</keyword>
<dbReference type="OrthoDB" id="9788394at2"/>
<dbReference type="InterPro" id="IPR029044">
    <property type="entry name" value="Nucleotide-diphossugar_trans"/>
</dbReference>
<evidence type="ECO:0000313" key="10">
    <source>
        <dbReference type="EMBL" id="TGK17398.1"/>
    </source>
</evidence>
<dbReference type="AlphaFoldDB" id="A0A4R9GMD8"/>
<keyword evidence="2 8" id="KW-0808">Transferase</keyword>
<dbReference type="GO" id="GO:0005525">
    <property type="term" value="F:GTP binding"/>
    <property type="evidence" value="ECO:0007669"/>
    <property type="project" value="UniProtKB-UniRule"/>
</dbReference>
<feature type="binding site" evidence="8">
    <location>
        <position position="110"/>
    </location>
    <ligand>
        <name>GTP</name>
        <dbReference type="ChEBI" id="CHEBI:37565"/>
    </ligand>
</feature>
<evidence type="ECO:0000256" key="6">
    <source>
        <dbReference type="ARBA" id="ARBA00023134"/>
    </source>
</evidence>
<dbReference type="EC" id="2.7.7.77" evidence="8"/>
<dbReference type="EMBL" id="RQEV01000012">
    <property type="protein sequence ID" value="TGK17398.1"/>
    <property type="molecule type" value="Genomic_DNA"/>
</dbReference>
<evidence type="ECO:0000256" key="7">
    <source>
        <dbReference type="ARBA" id="ARBA00023150"/>
    </source>
</evidence>
<keyword evidence="4 8" id="KW-0547">Nucleotide-binding</keyword>
<evidence type="ECO:0000256" key="2">
    <source>
        <dbReference type="ARBA" id="ARBA00022679"/>
    </source>
</evidence>
<comment type="function">
    <text evidence="8">Transfers a GMP moiety from GTP to Mo-molybdopterin (Mo-MPT) cofactor (Moco or molybdenum cofactor) to form Mo-molybdopterin guanine dinucleotide (Mo-MGD) cofactor.</text>
</comment>
<dbReference type="GO" id="GO:0005737">
    <property type="term" value="C:cytoplasm"/>
    <property type="evidence" value="ECO:0007669"/>
    <property type="project" value="UniProtKB-SubCell"/>
</dbReference>
<dbReference type="Gene3D" id="3.90.550.10">
    <property type="entry name" value="Spore Coat Polysaccharide Biosynthesis Protein SpsA, Chain A"/>
    <property type="match status" value="1"/>
</dbReference>
<keyword evidence="1 8" id="KW-0963">Cytoplasm</keyword>
<evidence type="ECO:0000256" key="8">
    <source>
        <dbReference type="HAMAP-Rule" id="MF_00316"/>
    </source>
</evidence>
<dbReference type="HAMAP" id="MF_00316">
    <property type="entry name" value="MobA"/>
    <property type="match status" value="1"/>
</dbReference>
<feature type="binding site" evidence="8">
    <location>
        <position position="110"/>
    </location>
    <ligand>
        <name>Mg(2+)</name>
        <dbReference type="ChEBI" id="CHEBI:18420"/>
    </ligand>
</feature>
<protein>
    <recommendedName>
        <fullName evidence="8">Probable molybdenum cofactor guanylyltransferase</fullName>
        <shortName evidence="8">MoCo guanylyltransferase</shortName>
        <ecNumber evidence="8">2.7.7.77</ecNumber>
    </recommendedName>
    <alternativeName>
        <fullName evidence="8">GTP:molybdopterin guanylyltransferase</fullName>
    </alternativeName>
    <alternativeName>
        <fullName evidence="8">Mo-MPT guanylyltransferase</fullName>
    </alternativeName>
    <alternativeName>
        <fullName evidence="8">Molybdopterin guanylyltransferase</fullName>
    </alternativeName>
    <alternativeName>
        <fullName evidence="8">Molybdopterin-guanine dinucleotide synthase</fullName>
        <shortName evidence="8">MGD synthase</shortName>
    </alternativeName>
</protein>
<evidence type="ECO:0000313" key="11">
    <source>
        <dbReference type="Proteomes" id="UP000297855"/>
    </source>
</evidence>
<proteinExistence type="inferred from homology"/>
<dbReference type="Pfam" id="PF12804">
    <property type="entry name" value="NTP_transf_3"/>
    <property type="match status" value="1"/>
</dbReference>
<accession>A0A4R9GMD8</accession>
<dbReference type="GO" id="GO:0006777">
    <property type="term" value="P:Mo-molybdopterin cofactor biosynthetic process"/>
    <property type="evidence" value="ECO:0007669"/>
    <property type="project" value="UniProtKB-KW"/>
</dbReference>
<comment type="catalytic activity">
    <reaction evidence="8">
        <text>Mo-molybdopterin + GTP + H(+) = Mo-molybdopterin guanine dinucleotide + diphosphate</text>
        <dbReference type="Rhea" id="RHEA:34243"/>
        <dbReference type="ChEBI" id="CHEBI:15378"/>
        <dbReference type="ChEBI" id="CHEBI:33019"/>
        <dbReference type="ChEBI" id="CHEBI:37565"/>
        <dbReference type="ChEBI" id="CHEBI:71302"/>
        <dbReference type="ChEBI" id="CHEBI:71310"/>
        <dbReference type="EC" id="2.7.7.77"/>
    </reaction>
</comment>
<dbReference type="PANTHER" id="PTHR19136">
    <property type="entry name" value="MOLYBDENUM COFACTOR GUANYLYLTRANSFERASE"/>
    <property type="match status" value="1"/>
</dbReference>
<dbReference type="PANTHER" id="PTHR19136:SF81">
    <property type="entry name" value="MOLYBDENUM COFACTOR GUANYLYLTRANSFERASE"/>
    <property type="match status" value="1"/>
</dbReference>
<evidence type="ECO:0000256" key="4">
    <source>
        <dbReference type="ARBA" id="ARBA00022741"/>
    </source>
</evidence>
<dbReference type="CDD" id="cd02503">
    <property type="entry name" value="MobA"/>
    <property type="match status" value="1"/>
</dbReference>
<dbReference type="SUPFAM" id="SSF53448">
    <property type="entry name" value="Nucleotide-diphospho-sugar transferases"/>
    <property type="match status" value="1"/>
</dbReference>
<sequence>MNNIGIEPIGVLLAGGFSSRMGRDKALLPLGKKESLFLTHSFRKLQFLCSIVLVSVRKEQIPSYSEWISPENLLPDEPFSFGGPLKGILSAFSHCVKNGIRSPILTLPVDMPKVRIRTLERLKSMGKNSSEGVFYTGENGLEPLCGFFPREYLSDWWAEYESGRIVDVSPRSKILSRHPLLLELPKSEREGFRNINLWEDYINIK</sequence>
<feature type="binding site" evidence="8">
    <location>
        <position position="76"/>
    </location>
    <ligand>
        <name>GTP</name>
        <dbReference type="ChEBI" id="CHEBI:37565"/>
    </ligand>
</feature>
<comment type="domain">
    <text evidence="8">The N-terminal domain determines nucleotide recognition and specific binding, while the C-terminal domain determines the specific binding to the target protein.</text>
</comment>
<evidence type="ECO:0000256" key="3">
    <source>
        <dbReference type="ARBA" id="ARBA00022723"/>
    </source>
</evidence>
<evidence type="ECO:0000256" key="5">
    <source>
        <dbReference type="ARBA" id="ARBA00022842"/>
    </source>
</evidence>
<feature type="binding site" evidence="8">
    <location>
        <begin position="13"/>
        <end position="15"/>
    </location>
    <ligand>
        <name>GTP</name>
        <dbReference type="ChEBI" id="CHEBI:37565"/>
    </ligand>
</feature>
<comment type="similarity">
    <text evidence="8">Belongs to the MobA family.</text>
</comment>
<comment type="subcellular location">
    <subcellularLocation>
        <location evidence="8">Cytoplasm</location>
    </subcellularLocation>
</comment>